<proteinExistence type="predicted"/>
<reference evidence="1 2" key="1">
    <citation type="submission" date="2018-03" db="EMBL/GenBank/DDBJ databases">
        <title>Genomic Encyclopedia of Archaeal and Bacterial Type Strains, Phase II (KMG-II): from individual species to whole genera.</title>
        <authorList>
            <person name="Goeker M."/>
        </authorList>
    </citation>
    <scope>NUCLEOTIDE SEQUENCE [LARGE SCALE GENOMIC DNA]</scope>
    <source>
        <strain evidence="1 2">DSM 28229</strain>
    </source>
</reference>
<gene>
    <name evidence="1" type="ORF">BC781_11510</name>
</gene>
<evidence type="ECO:0000313" key="1">
    <source>
        <dbReference type="EMBL" id="PWJ33124.1"/>
    </source>
</evidence>
<dbReference type="Proteomes" id="UP000245535">
    <property type="component" value="Unassembled WGS sequence"/>
</dbReference>
<accession>A0A315YV24</accession>
<sequence length="164" mass="19047">MKKTFLTLQLMTLCLISFSQELPTEPADGFKFPIGSKFTIELHPIDSIRFQYSIIEYEPYQEVVNTYENDSLFDSTGKNGTIEFYFCLSTDGETEKEREENMQVVLLMKNRTKYSLSYDSDIQLEENGEFQETSNVGSFSGAKGTEMWPYMIYQIGLTDFKKLY</sequence>
<dbReference type="AlphaFoldDB" id="A0A315YV24"/>
<keyword evidence="2" id="KW-1185">Reference proteome</keyword>
<protein>
    <submittedName>
        <fullName evidence="1">Uncharacterized protein</fullName>
    </submittedName>
</protein>
<organism evidence="1 2">
    <name type="scientific">Sediminitomix flava</name>
    <dbReference type="NCBI Taxonomy" id="379075"/>
    <lineage>
        <taxon>Bacteria</taxon>
        <taxon>Pseudomonadati</taxon>
        <taxon>Bacteroidota</taxon>
        <taxon>Cytophagia</taxon>
        <taxon>Cytophagales</taxon>
        <taxon>Flammeovirgaceae</taxon>
        <taxon>Sediminitomix</taxon>
    </lineage>
</organism>
<dbReference type="RefSeq" id="WP_146201785.1">
    <property type="nucleotide sequence ID" value="NZ_QGDO01000015.1"/>
</dbReference>
<comment type="caution">
    <text evidence="1">The sequence shown here is derived from an EMBL/GenBank/DDBJ whole genome shotgun (WGS) entry which is preliminary data.</text>
</comment>
<name>A0A315YV24_SEDFL</name>
<dbReference type="EMBL" id="QGDO01000015">
    <property type="protein sequence ID" value="PWJ33124.1"/>
    <property type="molecule type" value="Genomic_DNA"/>
</dbReference>
<dbReference type="OrthoDB" id="1356868at2"/>
<evidence type="ECO:0000313" key="2">
    <source>
        <dbReference type="Proteomes" id="UP000245535"/>
    </source>
</evidence>